<dbReference type="InParanoid" id="D8RJH6"/>
<dbReference type="SMART" id="SM00733">
    <property type="entry name" value="Mterf"/>
    <property type="match status" value="6"/>
</dbReference>
<evidence type="ECO:0000313" key="4">
    <source>
        <dbReference type="EMBL" id="EFJ27721.1"/>
    </source>
</evidence>
<dbReference type="STRING" id="88036.D8RJH6"/>
<keyword evidence="2" id="KW-0804">Transcription</keyword>
<proteinExistence type="inferred from homology"/>
<name>D8RJH6_SELML</name>
<accession>D8RJH6</accession>
<dbReference type="GO" id="GO:0003676">
    <property type="term" value="F:nucleic acid binding"/>
    <property type="evidence" value="ECO:0007669"/>
    <property type="project" value="InterPro"/>
</dbReference>
<protein>
    <submittedName>
        <fullName evidence="4">Uncharacterized protein</fullName>
    </submittedName>
</protein>
<evidence type="ECO:0000256" key="2">
    <source>
        <dbReference type="ARBA" id="ARBA00022472"/>
    </source>
</evidence>
<dbReference type="PANTHER" id="PTHR13068:SF112">
    <property type="entry name" value="TRANSCRIPTION TERMINATION FACTOR 3, MITOCHONDRIAL"/>
    <property type="match status" value="1"/>
</dbReference>
<reference evidence="4 5" key="1">
    <citation type="journal article" date="2011" name="Science">
        <title>The Selaginella genome identifies genetic changes associated with the evolution of vascular plants.</title>
        <authorList>
            <person name="Banks J.A."/>
            <person name="Nishiyama T."/>
            <person name="Hasebe M."/>
            <person name="Bowman J.L."/>
            <person name="Gribskov M."/>
            <person name="dePamphilis C."/>
            <person name="Albert V.A."/>
            <person name="Aono N."/>
            <person name="Aoyama T."/>
            <person name="Ambrose B.A."/>
            <person name="Ashton N.W."/>
            <person name="Axtell M.J."/>
            <person name="Barker E."/>
            <person name="Barker M.S."/>
            <person name="Bennetzen J.L."/>
            <person name="Bonawitz N.D."/>
            <person name="Chapple C."/>
            <person name="Cheng C."/>
            <person name="Correa L.G."/>
            <person name="Dacre M."/>
            <person name="DeBarry J."/>
            <person name="Dreyer I."/>
            <person name="Elias M."/>
            <person name="Engstrom E.M."/>
            <person name="Estelle M."/>
            <person name="Feng L."/>
            <person name="Finet C."/>
            <person name="Floyd S.K."/>
            <person name="Frommer W.B."/>
            <person name="Fujita T."/>
            <person name="Gramzow L."/>
            <person name="Gutensohn M."/>
            <person name="Harholt J."/>
            <person name="Hattori M."/>
            <person name="Heyl A."/>
            <person name="Hirai T."/>
            <person name="Hiwatashi Y."/>
            <person name="Ishikawa M."/>
            <person name="Iwata M."/>
            <person name="Karol K.G."/>
            <person name="Koehler B."/>
            <person name="Kolukisaoglu U."/>
            <person name="Kubo M."/>
            <person name="Kurata T."/>
            <person name="Lalonde S."/>
            <person name="Li K."/>
            <person name="Li Y."/>
            <person name="Litt A."/>
            <person name="Lyons E."/>
            <person name="Manning G."/>
            <person name="Maruyama T."/>
            <person name="Michael T.P."/>
            <person name="Mikami K."/>
            <person name="Miyazaki S."/>
            <person name="Morinaga S."/>
            <person name="Murata T."/>
            <person name="Mueller-Roeber B."/>
            <person name="Nelson D.R."/>
            <person name="Obara M."/>
            <person name="Oguri Y."/>
            <person name="Olmstead R.G."/>
            <person name="Onodera N."/>
            <person name="Petersen B.L."/>
            <person name="Pils B."/>
            <person name="Prigge M."/>
            <person name="Rensing S.A."/>
            <person name="Riano-Pachon D.M."/>
            <person name="Roberts A.W."/>
            <person name="Sato Y."/>
            <person name="Scheller H.V."/>
            <person name="Schulz B."/>
            <person name="Schulz C."/>
            <person name="Shakirov E.V."/>
            <person name="Shibagaki N."/>
            <person name="Shinohara N."/>
            <person name="Shippen D.E."/>
            <person name="Soerensen I."/>
            <person name="Sotooka R."/>
            <person name="Sugimoto N."/>
            <person name="Sugita M."/>
            <person name="Sumikawa N."/>
            <person name="Tanurdzic M."/>
            <person name="Theissen G."/>
            <person name="Ulvskov P."/>
            <person name="Wakazuki S."/>
            <person name="Weng J.K."/>
            <person name="Willats W.W."/>
            <person name="Wipf D."/>
            <person name="Wolf P.G."/>
            <person name="Yang L."/>
            <person name="Zimmer A.D."/>
            <person name="Zhu Q."/>
            <person name="Mitros T."/>
            <person name="Hellsten U."/>
            <person name="Loque D."/>
            <person name="Otillar R."/>
            <person name="Salamov A."/>
            <person name="Schmutz J."/>
            <person name="Shapiro H."/>
            <person name="Lindquist E."/>
            <person name="Lucas S."/>
            <person name="Rokhsar D."/>
            <person name="Grigoriev I.V."/>
        </authorList>
    </citation>
    <scope>NUCLEOTIDE SEQUENCE [LARGE SCALE GENOMIC DNA]</scope>
</reference>
<dbReference type="Pfam" id="PF02536">
    <property type="entry name" value="mTERF"/>
    <property type="match status" value="1"/>
</dbReference>
<dbReference type="Proteomes" id="UP000001514">
    <property type="component" value="Unassembled WGS sequence"/>
</dbReference>
<dbReference type="GO" id="GO:0006353">
    <property type="term" value="P:DNA-templated transcription termination"/>
    <property type="evidence" value="ECO:0007669"/>
    <property type="project" value="UniProtKB-KW"/>
</dbReference>
<comment type="similarity">
    <text evidence="1">Belongs to the mTERF family.</text>
</comment>
<keyword evidence="5" id="KW-1185">Reference proteome</keyword>
<evidence type="ECO:0000256" key="3">
    <source>
        <dbReference type="ARBA" id="ARBA00022946"/>
    </source>
</evidence>
<dbReference type="Gene3D" id="1.25.70.10">
    <property type="entry name" value="Transcription termination factor 3, mitochondrial"/>
    <property type="match status" value="1"/>
</dbReference>
<gene>
    <name evidence="4" type="ORF">SELMODRAFT_441431</name>
</gene>
<dbReference type="KEGG" id="smo:SELMODRAFT_441431"/>
<evidence type="ECO:0000256" key="1">
    <source>
        <dbReference type="ARBA" id="ARBA00007692"/>
    </source>
</evidence>
<dbReference type="Gramene" id="EFJ27721">
    <property type="protein sequence ID" value="EFJ27721"/>
    <property type="gene ID" value="SELMODRAFT_441431"/>
</dbReference>
<keyword evidence="3" id="KW-0809">Transit peptide</keyword>
<dbReference type="OMA" id="CHENGLN"/>
<dbReference type="InterPro" id="IPR038538">
    <property type="entry name" value="MTERF_sf"/>
</dbReference>
<evidence type="ECO:0000313" key="5">
    <source>
        <dbReference type="Proteomes" id="UP000001514"/>
    </source>
</evidence>
<dbReference type="HOGENOM" id="CLU_542300_0_0_1"/>
<dbReference type="AlphaFoldDB" id="D8RJH6"/>
<keyword evidence="2" id="KW-0805">Transcription regulation</keyword>
<dbReference type="InterPro" id="IPR003690">
    <property type="entry name" value="MTERF"/>
</dbReference>
<sequence length="503" mass="56208">MVIRRIVLSVARTKKRSLSTVGQLAKCAEKSSSLGAATAAAAPSPAPDPELCRALEARGIPIATAGKLSGLSGEQAAQRLDALERIGYQGDDLKSMLFWGPIANAGSAVDVEQRLQELTAALAALGVDREIWATIVSQHKRWIFAVDAGEFQQNLANLCSLVLSFQRFKVDLSKWIVQMRPSDKETLEETTNFLLEQAGSEKAFRKVVQCVPMVLQYDVEKHLQPRITTMESLGFSREQITKIIYQFPKILTVTPERLTAVVGYLTEELGFSSDQACRVITIFPRFSTSKLKVISGKVDYFVSLGMQRSKVRLMLRKNPSMVGLNIERGVKPKLEFLASLDFKGDDLDYLLSAHSGVLTRNSQAMEGRLNLLLRHGLSRDECSLLLRKKPSIFNLGDELLSKKLAYYTRVMKQPLSSLCHFSSYLTFSMEAKVVPRTTFQHWLYMSGLARKEFSQPYMIMLSSERFTRRFLGGDEALQAYGKFVRSQLATARQSTKAEAPEPL</sequence>
<dbReference type="PANTHER" id="PTHR13068">
    <property type="entry name" value="CGI-12 PROTEIN-RELATED"/>
    <property type="match status" value="1"/>
</dbReference>
<organism evidence="5">
    <name type="scientific">Selaginella moellendorffii</name>
    <name type="common">Spikemoss</name>
    <dbReference type="NCBI Taxonomy" id="88036"/>
    <lineage>
        <taxon>Eukaryota</taxon>
        <taxon>Viridiplantae</taxon>
        <taxon>Streptophyta</taxon>
        <taxon>Embryophyta</taxon>
        <taxon>Tracheophyta</taxon>
        <taxon>Lycopodiopsida</taxon>
        <taxon>Selaginellales</taxon>
        <taxon>Selaginellaceae</taxon>
        <taxon>Selaginella</taxon>
    </lineage>
</organism>
<dbReference type="EMBL" id="GL377581">
    <property type="protein sequence ID" value="EFJ27721.1"/>
    <property type="molecule type" value="Genomic_DNA"/>
</dbReference>
<dbReference type="eggNOG" id="KOG1267">
    <property type="taxonomic scope" value="Eukaryota"/>
</dbReference>
<keyword evidence="2" id="KW-0806">Transcription termination</keyword>